<organism evidence="2 3">
    <name type="scientific">Quillaja saponaria</name>
    <name type="common">Soap bark tree</name>
    <dbReference type="NCBI Taxonomy" id="32244"/>
    <lineage>
        <taxon>Eukaryota</taxon>
        <taxon>Viridiplantae</taxon>
        <taxon>Streptophyta</taxon>
        <taxon>Embryophyta</taxon>
        <taxon>Tracheophyta</taxon>
        <taxon>Spermatophyta</taxon>
        <taxon>Magnoliopsida</taxon>
        <taxon>eudicotyledons</taxon>
        <taxon>Gunneridae</taxon>
        <taxon>Pentapetalae</taxon>
        <taxon>rosids</taxon>
        <taxon>fabids</taxon>
        <taxon>Fabales</taxon>
        <taxon>Quillajaceae</taxon>
        <taxon>Quillaja</taxon>
    </lineage>
</organism>
<proteinExistence type="predicted"/>
<dbReference type="AlphaFoldDB" id="A0AAD7VHG3"/>
<dbReference type="InterPro" id="IPR053134">
    <property type="entry name" value="RNA-dir_DNA_polymerase"/>
</dbReference>
<dbReference type="InterPro" id="IPR000477">
    <property type="entry name" value="RT_dom"/>
</dbReference>
<evidence type="ECO:0000313" key="3">
    <source>
        <dbReference type="Proteomes" id="UP001163823"/>
    </source>
</evidence>
<evidence type="ECO:0000259" key="1">
    <source>
        <dbReference type="Pfam" id="PF00078"/>
    </source>
</evidence>
<accession>A0AAD7VHG3</accession>
<sequence>MNFTWQQQNVMLQGHFNSTVLMADGKRTAMNLASKDSCMLIQVIPWHSRGKKDNTEVSCFSVKLVESETNQQELNSLLEEFSVVFEVPKALPPERQFNHKIVLKERAAPFSMRPYRYGPLQKDIIEKLVKEMMDNQIIRASSSSFASPVVLVKKKDDSQRFCIDYRKLNNLIVKNNYPIPLIEELLDELQGAKYFSKLDLRSGYHQIRMEPKDIHKTAF</sequence>
<feature type="domain" description="Reverse transcriptase" evidence="1">
    <location>
        <begin position="152"/>
        <end position="219"/>
    </location>
</feature>
<protein>
    <submittedName>
        <fullName evidence="2">Ty3/gypsy retrotransposon protein</fullName>
    </submittedName>
</protein>
<reference evidence="2" key="1">
    <citation type="journal article" date="2023" name="Science">
        <title>Elucidation of the pathway for biosynthesis of saponin adjuvants from the soapbark tree.</title>
        <authorList>
            <person name="Reed J."/>
            <person name="Orme A."/>
            <person name="El-Demerdash A."/>
            <person name="Owen C."/>
            <person name="Martin L.B.B."/>
            <person name="Misra R.C."/>
            <person name="Kikuchi S."/>
            <person name="Rejzek M."/>
            <person name="Martin A.C."/>
            <person name="Harkess A."/>
            <person name="Leebens-Mack J."/>
            <person name="Louveau T."/>
            <person name="Stephenson M.J."/>
            <person name="Osbourn A."/>
        </authorList>
    </citation>
    <scope>NUCLEOTIDE SEQUENCE</scope>
    <source>
        <strain evidence="2">S10</strain>
    </source>
</reference>
<dbReference type="EMBL" id="JARAOO010000003">
    <property type="protein sequence ID" value="KAJ7975967.1"/>
    <property type="molecule type" value="Genomic_DNA"/>
</dbReference>
<dbReference type="Proteomes" id="UP001163823">
    <property type="component" value="Chromosome 3"/>
</dbReference>
<dbReference type="InterPro" id="IPR043128">
    <property type="entry name" value="Rev_trsase/Diguanyl_cyclase"/>
</dbReference>
<dbReference type="PANTHER" id="PTHR24559">
    <property type="entry name" value="TRANSPOSON TY3-I GAG-POL POLYPROTEIN"/>
    <property type="match status" value="1"/>
</dbReference>
<dbReference type="Pfam" id="PF00078">
    <property type="entry name" value="RVT_1"/>
    <property type="match status" value="1"/>
</dbReference>
<dbReference type="CDD" id="cd01647">
    <property type="entry name" value="RT_LTR"/>
    <property type="match status" value="1"/>
</dbReference>
<dbReference type="SUPFAM" id="SSF56672">
    <property type="entry name" value="DNA/RNA polymerases"/>
    <property type="match status" value="1"/>
</dbReference>
<dbReference type="KEGG" id="qsa:O6P43_005804"/>
<keyword evidence="3" id="KW-1185">Reference proteome</keyword>
<name>A0AAD7VHG3_QUISA</name>
<dbReference type="InterPro" id="IPR043502">
    <property type="entry name" value="DNA/RNA_pol_sf"/>
</dbReference>
<comment type="caution">
    <text evidence="2">The sequence shown here is derived from an EMBL/GenBank/DDBJ whole genome shotgun (WGS) entry which is preliminary data.</text>
</comment>
<dbReference type="Gene3D" id="3.30.70.270">
    <property type="match status" value="1"/>
</dbReference>
<gene>
    <name evidence="2" type="ORF">O6P43_005804</name>
</gene>
<dbReference type="PANTHER" id="PTHR24559:SF450">
    <property type="entry name" value="RNA-DIRECTED DNA POLYMERASE HOMOLOG"/>
    <property type="match status" value="1"/>
</dbReference>
<dbReference type="Gene3D" id="3.10.10.10">
    <property type="entry name" value="HIV Type 1 Reverse Transcriptase, subunit A, domain 1"/>
    <property type="match status" value="1"/>
</dbReference>
<evidence type="ECO:0000313" key="2">
    <source>
        <dbReference type="EMBL" id="KAJ7975967.1"/>
    </source>
</evidence>